<evidence type="ECO:0000256" key="2">
    <source>
        <dbReference type="ARBA" id="ARBA00012438"/>
    </source>
</evidence>
<keyword evidence="7" id="KW-0472">Membrane</keyword>
<dbReference type="PROSITE" id="PS50109">
    <property type="entry name" value="HIS_KIN"/>
    <property type="match status" value="1"/>
</dbReference>
<dbReference type="Gene3D" id="3.30.450.40">
    <property type="match status" value="1"/>
</dbReference>
<sequence length="586" mass="63472">MSTWSIIVLLIAVFSLAGGVILSVLWRRAEAHLRTRESEREARLYEIAILKELGERIGYSLNIRKIVEVITGSLAQFIDYTAVSSLLIEQRTAFLHCHLEASVDASFVDTVKARMRAALEALTSESLGQYRWEETLTGAILLESVAAPVRSFFNIPLVIRDRTVGVLTVASTKPGLYKEDEMTILYKLTAQASQAVSKLEEVLAIEEEKVNAMVESMPDGLVMVDQEYRIVVANPALRAALGIPGDKEVTIFSLIEGVGAALDIRGKLEESLQLTRLIVADTVVLKGNTYQVLISPVLRRGGQGMAADKFGAVALFHDITKEKAAERMREDFTSMMVHELRSPLDGIRKLTEILQTAKRRNAKTQAEFIRMIHNSSAEMLELVSSLLDVAKIEAGKFQILPVPGDIGAVVADKVSYFTPQLQERSVALSAHLDAALPQLSFDPHRIAQVLNNLLSNAAKFTSSGGTIRVTAFRHAAAGDLNREGAAADPQWHAVDAARIPALELAAVAVSDTGVGIPRDELPHLFTKFRQLSAGTMAQKGTGLGLVISRGIVAAHGGQLLVGSEEGKGTTFVFLLPLTLARAGIGS</sequence>
<evidence type="ECO:0000256" key="7">
    <source>
        <dbReference type="SAM" id="Phobius"/>
    </source>
</evidence>
<dbReference type="InterPro" id="IPR000014">
    <property type="entry name" value="PAS"/>
</dbReference>
<evidence type="ECO:0000313" key="10">
    <source>
        <dbReference type="EMBL" id="OGL78030.1"/>
    </source>
</evidence>
<dbReference type="SUPFAM" id="SSF47384">
    <property type="entry name" value="Homodimeric domain of signal transducing histidine kinase"/>
    <property type="match status" value="1"/>
</dbReference>
<dbReference type="Gene3D" id="3.30.565.10">
    <property type="entry name" value="Histidine kinase-like ATPase, C-terminal domain"/>
    <property type="match status" value="1"/>
</dbReference>
<organism evidence="10 11">
    <name type="scientific">Candidatus Uhrbacteria bacterium RIFCSPHIGHO2_12_FULL_54_23</name>
    <dbReference type="NCBI Taxonomy" id="1802397"/>
    <lineage>
        <taxon>Bacteria</taxon>
        <taxon>Candidatus Uhriibacteriota</taxon>
    </lineage>
</organism>
<keyword evidence="3" id="KW-0597">Phosphoprotein</keyword>
<evidence type="ECO:0000259" key="8">
    <source>
        <dbReference type="PROSITE" id="PS50109"/>
    </source>
</evidence>
<evidence type="ECO:0000256" key="6">
    <source>
        <dbReference type="ARBA" id="ARBA00023012"/>
    </source>
</evidence>
<dbReference type="InterPro" id="IPR004358">
    <property type="entry name" value="Sig_transdc_His_kin-like_C"/>
</dbReference>
<dbReference type="PANTHER" id="PTHR43711:SF31">
    <property type="entry name" value="HISTIDINE KINASE"/>
    <property type="match status" value="1"/>
</dbReference>
<evidence type="ECO:0000256" key="5">
    <source>
        <dbReference type="ARBA" id="ARBA00022777"/>
    </source>
</evidence>
<protein>
    <recommendedName>
        <fullName evidence="2">histidine kinase</fullName>
        <ecNumber evidence="2">2.7.13.3</ecNumber>
    </recommendedName>
</protein>
<feature type="domain" description="Histidine kinase" evidence="8">
    <location>
        <begin position="335"/>
        <end position="579"/>
    </location>
</feature>
<feature type="transmembrane region" description="Helical" evidence="7">
    <location>
        <begin position="6"/>
        <end position="26"/>
    </location>
</feature>
<name>A0A1F7UIB3_9BACT</name>
<dbReference type="InterPro" id="IPR003661">
    <property type="entry name" value="HisK_dim/P_dom"/>
</dbReference>
<evidence type="ECO:0000256" key="4">
    <source>
        <dbReference type="ARBA" id="ARBA00022679"/>
    </source>
</evidence>
<keyword evidence="7" id="KW-1133">Transmembrane helix</keyword>
<evidence type="ECO:0000256" key="3">
    <source>
        <dbReference type="ARBA" id="ARBA00022553"/>
    </source>
</evidence>
<dbReference type="PANTHER" id="PTHR43711">
    <property type="entry name" value="TWO-COMPONENT HISTIDINE KINASE"/>
    <property type="match status" value="1"/>
</dbReference>
<dbReference type="InterPro" id="IPR029016">
    <property type="entry name" value="GAF-like_dom_sf"/>
</dbReference>
<dbReference type="InterPro" id="IPR036097">
    <property type="entry name" value="HisK_dim/P_sf"/>
</dbReference>
<dbReference type="EMBL" id="MGEF01000043">
    <property type="protein sequence ID" value="OGL78030.1"/>
    <property type="molecule type" value="Genomic_DNA"/>
</dbReference>
<keyword evidence="7" id="KW-0812">Transmembrane</keyword>
<dbReference type="InterPro" id="IPR050736">
    <property type="entry name" value="Sensor_HK_Regulatory"/>
</dbReference>
<dbReference type="SMART" id="SM00387">
    <property type="entry name" value="HATPase_c"/>
    <property type="match status" value="1"/>
</dbReference>
<proteinExistence type="predicted"/>
<dbReference type="InterPro" id="IPR005467">
    <property type="entry name" value="His_kinase_dom"/>
</dbReference>
<gene>
    <name evidence="10" type="ORF">A3J43_01975</name>
</gene>
<dbReference type="EC" id="2.7.13.3" evidence="2"/>
<dbReference type="Pfam" id="PF00512">
    <property type="entry name" value="HisKA"/>
    <property type="match status" value="1"/>
</dbReference>
<comment type="caution">
    <text evidence="10">The sequence shown here is derived from an EMBL/GenBank/DDBJ whole genome shotgun (WGS) entry which is preliminary data.</text>
</comment>
<dbReference type="STRING" id="1802397.A3J43_01975"/>
<reference evidence="10 11" key="1">
    <citation type="journal article" date="2016" name="Nat. Commun.">
        <title>Thousands of microbial genomes shed light on interconnected biogeochemical processes in an aquifer system.</title>
        <authorList>
            <person name="Anantharaman K."/>
            <person name="Brown C.T."/>
            <person name="Hug L.A."/>
            <person name="Sharon I."/>
            <person name="Castelle C.J."/>
            <person name="Probst A.J."/>
            <person name="Thomas B.C."/>
            <person name="Singh A."/>
            <person name="Wilkins M.J."/>
            <person name="Karaoz U."/>
            <person name="Brodie E.L."/>
            <person name="Williams K.H."/>
            <person name="Hubbard S.S."/>
            <person name="Banfield J.F."/>
        </authorList>
    </citation>
    <scope>NUCLEOTIDE SEQUENCE [LARGE SCALE GENOMIC DNA]</scope>
</reference>
<dbReference type="SUPFAM" id="SSF55785">
    <property type="entry name" value="PYP-like sensor domain (PAS domain)"/>
    <property type="match status" value="1"/>
</dbReference>
<dbReference type="Pfam" id="PF13188">
    <property type="entry name" value="PAS_8"/>
    <property type="match status" value="1"/>
</dbReference>
<dbReference type="PRINTS" id="PR00344">
    <property type="entry name" value="BCTRLSENSOR"/>
</dbReference>
<keyword evidence="4" id="KW-0808">Transferase</keyword>
<feature type="domain" description="PAS" evidence="9">
    <location>
        <begin position="206"/>
        <end position="243"/>
    </location>
</feature>
<dbReference type="PROSITE" id="PS50112">
    <property type="entry name" value="PAS"/>
    <property type="match status" value="1"/>
</dbReference>
<dbReference type="Gene3D" id="3.30.450.20">
    <property type="entry name" value="PAS domain"/>
    <property type="match status" value="1"/>
</dbReference>
<dbReference type="InterPro" id="IPR003594">
    <property type="entry name" value="HATPase_dom"/>
</dbReference>
<evidence type="ECO:0000259" key="9">
    <source>
        <dbReference type="PROSITE" id="PS50112"/>
    </source>
</evidence>
<dbReference type="Proteomes" id="UP000176604">
    <property type="component" value="Unassembled WGS sequence"/>
</dbReference>
<dbReference type="SUPFAM" id="SSF55874">
    <property type="entry name" value="ATPase domain of HSP90 chaperone/DNA topoisomerase II/histidine kinase"/>
    <property type="match status" value="1"/>
</dbReference>
<accession>A0A1F7UIB3</accession>
<dbReference type="Pfam" id="PF02518">
    <property type="entry name" value="HATPase_c"/>
    <property type="match status" value="1"/>
</dbReference>
<dbReference type="SMART" id="SM00388">
    <property type="entry name" value="HisKA"/>
    <property type="match status" value="1"/>
</dbReference>
<dbReference type="CDD" id="cd00082">
    <property type="entry name" value="HisKA"/>
    <property type="match status" value="1"/>
</dbReference>
<dbReference type="GO" id="GO:0000155">
    <property type="term" value="F:phosphorelay sensor kinase activity"/>
    <property type="evidence" value="ECO:0007669"/>
    <property type="project" value="InterPro"/>
</dbReference>
<dbReference type="Gene3D" id="1.10.287.130">
    <property type="match status" value="1"/>
</dbReference>
<dbReference type="InterPro" id="IPR036890">
    <property type="entry name" value="HATPase_C_sf"/>
</dbReference>
<keyword evidence="5" id="KW-0418">Kinase</keyword>
<evidence type="ECO:0000313" key="11">
    <source>
        <dbReference type="Proteomes" id="UP000176604"/>
    </source>
</evidence>
<evidence type="ECO:0000256" key="1">
    <source>
        <dbReference type="ARBA" id="ARBA00000085"/>
    </source>
</evidence>
<keyword evidence="6" id="KW-0902">Two-component regulatory system</keyword>
<dbReference type="InterPro" id="IPR035965">
    <property type="entry name" value="PAS-like_dom_sf"/>
</dbReference>
<dbReference type="SUPFAM" id="SSF55781">
    <property type="entry name" value="GAF domain-like"/>
    <property type="match status" value="1"/>
</dbReference>
<comment type="catalytic activity">
    <reaction evidence="1">
        <text>ATP + protein L-histidine = ADP + protein N-phospho-L-histidine.</text>
        <dbReference type="EC" id="2.7.13.3"/>
    </reaction>
</comment>
<dbReference type="AlphaFoldDB" id="A0A1F7UIB3"/>